<keyword evidence="1" id="KW-0472">Membrane</keyword>
<name>A0A0F5LFV9_9HYPH</name>
<dbReference type="RefSeq" id="WP_152662461.1">
    <property type="nucleotide sequence ID" value="NZ_LAJG01000005.1"/>
</dbReference>
<organism evidence="2 3">
    <name type="scientific">Devosia soli</name>
    <dbReference type="NCBI Taxonomy" id="361041"/>
    <lineage>
        <taxon>Bacteria</taxon>
        <taxon>Pseudomonadati</taxon>
        <taxon>Pseudomonadota</taxon>
        <taxon>Alphaproteobacteria</taxon>
        <taxon>Hyphomicrobiales</taxon>
        <taxon>Devosiaceae</taxon>
        <taxon>Devosia</taxon>
    </lineage>
</organism>
<gene>
    <name evidence="2" type="ORF">VW35_03610</name>
</gene>
<comment type="caution">
    <text evidence="2">The sequence shown here is derived from an EMBL/GenBank/DDBJ whole genome shotgun (WGS) entry which is preliminary data.</text>
</comment>
<reference evidence="2 3" key="1">
    <citation type="submission" date="2015-03" db="EMBL/GenBank/DDBJ databases">
        <authorList>
            <person name="Hassan Y.I."/>
            <person name="Lepp D."/>
            <person name="Zhou T."/>
        </authorList>
    </citation>
    <scope>NUCLEOTIDE SEQUENCE [LARGE SCALE GENOMIC DNA]</scope>
    <source>
        <strain evidence="2 3">GH2-10</strain>
    </source>
</reference>
<dbReference type="AlphaFoldDB" id="A0A0F5LFV9"/>
<protein>
    <submittedName>
        <fullName evidence="2">Uncharacterized protein</fullName>
    </submittedName>
</protein>
<evidence type="ECO:0000313" key="3">
    <source>
        <dbReference type="Proteomes" id="UP000033514"/>
    </source>
</evidence>
<evidence type="ECO:0000313" key="2">
    <source>
        <dbReference type="EMBL" id="KKB81228.1"/>
    </source>
</evidence>
<keyword evidence="1" id="KW-0812">Transmembrane</keyword>
<proteinExistence type="predicted"/>
<accession>A0A0F5LFV9</accession>
<dbReference type="EMBL" id="LAJG01000005">
    <property type="protein sequence ID" value="KKB81228.1"/>
    <property type="molecule type" value="Genomic_DNA"/>
</dbReference>
<dbReference type="OrthoDB" id="7952536at2"/>
<feature type="transmembrane region" description="Helical" evidence="1">
    <location>
        <begin position="38"/>
        <end position="61"/>
    </location>
</feature>
<evidence type="ECO:0000256" key="1">
    <source>
        <dbReference type="SAM" id="Phobius"/>
    </source>
</evidence>
<feature type="transmembrane region" description="Helical" evidence="1">
    <location>
        <begin position="6"/>
        <end position="26"/>
    </location>
</feature>
<sequence>MDIMWIAIAVNLTVYGLIGWLIVRIFRRRLPDPWNQPSFTIPVAIALGAFITMLTYTHWLIYPN</sequence>
<keyword evidence="3" id="KW-1185">Reference proteome</keyword>
<dbReference type="PATRIC" id="fig|361041.3.peg.4121"/>
<keyword evidence="1" id="KW-1133">Transmembrane helix</keyword>
<dbReference type="Proteomes" id="UP000033514">
    <property type="component" value="Unassembled WGS sequence"/>
</dbReference>